<evidence type="ECO:0000313" key="3">
    <source>
        <dbReference type="Proteomes" id="UP000245771"/>
    </source>
</evidence>
<evidence type="ECO:0000256" key="1">
    <source>
        <dbReference type="SAM" id="MobiDB-lite"/>
    </source>
</evidence>
<keyword evidence="3" id="KW-1185">Reference proteome</keyword>
<dbReference type="AlphaFoldDB" id="A0A316VJW4"/>
<dbReference type="InParanoid" id="A0A316VJW4"/>
<sequence length="228" mass="25471">MLNKIDEEKALKTLKKPFKLQSCRRDIFTKKEPIDRMGMIAPVNTGTYRGPRGSAYRKYNVHESPIVENGLFDDPHKEELDWILDKHDTSYKPNCFDTLPPYATQLARSTYGEPSPSTRLGRKRPLPVVPLPKVQKKMKPDSGTSGSGMVSKTLALSSRVSNSKASGSIQPSSSFQSSSSSRPSSSVPSISFQASSSSRAPSSTPFEEYDKEDFDDFEQFDFGRYGFY</sequence>
<name>A0A316VJW4_9BASI</name>
<gene>
    <name evidence="2" type="ORF">FA14DRAFT_159726</name>
</gene>
<dbReference type="EMBL" id="KZ819602">
    <property type="protein sequence ID" value="PWN37899.1"/>
    <property type="molecule type" value="Genomic_DNA"/>
</dbReference>
<feature type="region of interest" description="Disordered" evidence="1">
    <location>
        <begin position="108"/>
        <end position="214"/>
    </location>
</feature>
<organism evidence="2 3">
    <name type="scientific">Meira miltonrushii</name>
    <dbReference type="NCBI Taxonomy" id="1280837"/>
    <lineage>
        <taxon>Eukaryota</taxon>
        <taxon>Fungi</taxon>
        <taxon>Dikarya</taxon>
        <taxon>Basidiomycota</taxon>
        <taxon>Ustilaginomycotina</taxon>
        <taxon>Exobasidiomycetes</taxon>
        <taxon>Exobasidiales</taxon>
        <taxon>Brachybasidiaceae</taxon>
        <taxon>Meira</taxon>
    </lineage>
</organism>
<feature type="compositionally biased region" description="Polar residues" evidence="1">
    <location>
        <begin position="142"/>
        <end position="167"/>
    </location>
</feature>
<evidence type="ECO:0000313" key="2">
    <source>
        <dbReference type="EMBL" id="PWN37899.1"/>
    </source>
</evidence>
<accession>A0A316VJW4</accession>
<reference evidence="2 3" key="1">
    <citation type="journal article" date="2018" name="Mol. Biol. Evol.">
        <title>Broad Genomic Sampling Reveals a Smut Pathogenic Ancestry of the Fungal Clade Ustilaginomycotina.</title>
        <authorList>
            <person name="Kijpornyongpan T."/>
            <person name="Mondo S.J."/>
            <person name="Barry K."/>
            <person name="Sandor L."/>
            <person name="Lee J."/>
            <person name="Lipzen A."/>
            <person name="Pangilinan J."/>
            <person name="LaButti K."/>
            <person name="Hainaut M."/>
            <person name="Henrissat B."/>
            <person name="Grigoriev I.V."/>
            <person name="Spatafora J.W."/>
            <person name="Aime M.C."/>
        </authorList>
    </citation>
    <scope>NUCLEOTIDE SEQUENCE [LARGE SCALE GENOMIC DNA]</scope>
    <source>
        <strain evidence="2 3">MCA 3882</strain>
    </source>
</reference>
<dbReference type="GeneID" id="37020131"/>
<feature type="compositionally biased region" description="Low complexity" evidence="1">
    <location>
        <begin position="168"/>
        <end position="203"/>
    </location>
</feature>
<proteinExistence type="predicted"/>
<dbReference type="Proteomes" id="UP000245771">
    <property type="component" value="Unassembled WGS sequence"/>
</dbReference>
<protein>
    <submittedName>
        <fullName evidence="2">Uncharacterized protein</fullName>
    </submittedName>
</protein>
<dbReference type="RefSeq" id="XP_025358201.1">
    <property type="nucleotide sequence ID" value="XM_025498350.1"/>
</dbReference>